<dbReference type="RefSeq" id="WP_022791368.1">
    <property type="nucleotide sequence ID" value="NZ_ATUU01000002.1"/>
</dbReference>
<feature type="transmembrane region" description="Helical" evidence="1">
    <location>
        <begin position="38"/>
        <end position="60"/>
    </location>
</feature>
<reference evidence="3 4" key="1">
    <citation type="journal article" date="2015" name="Genome Announc.">
        <title>Expanding the biotechnology potential of lactobacilli through comparative genomics of 213 strains and associated genera.</title>
        <authorList>
            <person name="Sun Z."/>
            <person name="Harris H.M."/>
            <person name="McCann A."/>
            <person name="Guo C."/>
            <person name="Argimon S."/>
            <person name="Zhang W."/>
            <person name="Yang X."/>
            <person name="Jeffery I.B."/>
            <person name="Cooney J.C."/>
            <person name="Kagawa T.F."/>
            <person name="Liu W."/>
            <person name="Song Y."/>
            <person name="Salvetti E."/>
            <person name="Wrobel A."/>
            <person name="Rasinkangas P."/>
            <person name="Parkhill J."/>
            <person name="Rea M.C."/>
            <person name="O'Sullivan O."/>
            <person name="Ritari J."/>
            <person name="Douillard F.P."/>
            <person name="Paul Ross R."/>
            <person name="Yang R."/>
            <person name="Briner A.E."/>
            <person name="Felis G.E."/>
            <person name="de Vos W.M."/>
            <person name="Barrangou R."/>
            <person name="Klaenhammer T.R."/>
            <person name="Caufield P.W."/>
            <person name="Cui Y."/>
            <person name="Zhang H."/>
            <person name="O'Toole P.W."/>
        </authorList>
    </citation>
    <scope>NUCLEOTIDE SEQUENCE [LARGE SCALE GENOMIC DNA]</scope>
    <source>
        <strain evidence="3 4">DSM 20190</strain>
    </source>
</reference>
<dbReference type="InterPro" id="IPR051599">
    <property type="entry name" value="Cell_Envelope_Assoc"/>
</dbReference>
<dbReference type="PANTHER" id="PTHR30336">
    <property type="entry name" value="INNER MEMBRANE PROTEIN, PROBABLE PERMEASE"/>
    <property type="match status" value="1"/>
</dbReference>
<dbReference type="PANTHER" id="PTHR30336:SF18">
    <property type="entry name" value="MEMBRANE PROTEIN"/>
    <property type="match status" value="1"/>
</dbReference>
<proteinExistence type="predicted"/>
<feature type="transmembrane region" description="Helical" evidence="1">
    <location>
        <begin position="66"/>
        <end position="95"/>
    </location>
</feature>
<dbReference type="eggNOG" id="COG1434">
    <property type="taxonomic scope" value="Bacteria"/>
</dbReference>
<dbReference type="CDD" id="cd06259">
    <property type="entry name" value="YdcF-like"/>
    <property type="match status" value="1"/>
</dbReference>
<dbReference type="GO" id="GO:0005886">
    <property type="term" value="C:plasma membrane"/>
    <property type="evidence" value="ECO:0007669"/>
    <property type="project" value="TreeGrafter"/>
</dbReference>
<dbReference type="OrthoDB" id="9782395at2"/>
<dbReference type="Pfam" id="PF02698">
    <property type="entry name" value="DUF218"/>
    <property type="match status" value="1"/>
</dbReference>
<feature type="transmembrane region" description="Helical" evidence="1">
    <location>
        <begin position="12"/>
        <end position="31"/>
    </location>
</feature>
<evidence type="ECO:0000313" key="4">
    <source>
        <dbReference type="Proteomes" id="UP000051296"/>
    </source>
</evidence>
<dbReference type="Gene3D" id="3.40.50.620">
    <property type="entry name" value="HUPs"/>
    <property type="match status" value="1"/>
</dbReference>
<dbReference type="InParanoid" id="A0A0R2G6Z0"/>
<dbReference type="InterPro" id="IPR003848">
    <property type="entry name" value="DUF218"/>
</dbReference>
<gene>
    <name evidence="3" type="ORF">IV68_GL000838</name>
</gene>
<dbReference type="Proteomes" id="UP000051296">
    <property type="component" value="Unassembled WGS sequence"/>
</dbReference>
<evidence type="ECO:0000256" key="1">
    <source>
        <dbReference type="SAM" id="Phobius"/>
    </source>
</evidence>
<feature type="transmembrane region" description="Helical" evidence="1">
    <location>
        <begin position="334"/>
        <end position="353"/>
    </location>
</feature>
<keyword evidence="4" id="KW-1185">Reference proteome</keyword>
<dbReference type="STRING" id="1123500.GCA_000420365_00585"/>
<dbReference type="AlphaFoldDB" id="A0A0R2G6Z0"/>
<dbReference type="PATRIC" id="fig|1123500.6.peg.844"/>
<accession>A0A0R2G6Z0</accession>
<feature type="transmembrane region" description="Helical" evidence="1">
    <location>
        <begin position="107"/>
        <end position="127"/>
    </location>
</feature>
<evidence type="ECO:0000259" key="2">
    <source>
        <dbReference type="Pfam" id="PF02698"/>
    </source>
</evidence>
<comment type="caution">
    <text evidence="3">The sequence shown here is derived from an EMBL/GenBank/DDBJ whole genome shotgun (WGS) entry which is preliminary data.</text>
</comment>
<organism evidence="3 4">
    <name type="scientific">Weissella halotolerans DSM 20190</name>
    <dbReference type="NCBI Taxonomy" id="1123500"/>
    <lineage>
        <taxon>Bacteria</taxon>
        <taxon>Bacillati</taxon>
        <taxon>Bacillota</taxon>
        <taxon>Bacilli</taxon>
        <taxon>Lactobacillales</taxon>
        <taxon>Lactobacillaceae</taxon>
        <taxon>Weissella</taxon>
    </lineage>
</organism>
<feature type="domain" description="DUF218" evidence="2">
    <location>
        <begin position="177"/>
        <end position="326"/>
    </location>
</feature>
<feature type="transmembrane region" description="Helical" evidence="1">
    <location>
        <begin position="147"/>
        <end position="170"/>
    </location>
</feature>
<sequence>MDWTSLSESIILQVIAWGLVLVLFGALYLSFRANKVRLLNGMLATGLVLALGLAISGSVLASQNKFLMGIWAVVVVAVCVGLALLVSCLGLLLLWNAWIVWHRESHSLGNSLTLLLGIYVVLSPWLFRLFDMILPQWLARGLQGVSSAFIAYLVFWLISYLMSFLLYVLFQPKLRQDYIIVLGAGLLHGNQVSPLLKSRIDVALHFAKRQYQSNGHWPVIVCTGGQGPDETTSEGAAMVAYAKEAGYPAEKLLAETQAKNTYENMAFSKRLLNEHDIPLAKGIFATSDYHVFRAAGYARLVGLPIDGIGAHTSRYFIFNAMLREYVAILMNHKVFHVCCLSILFVSAFLNAWLATH</sequence>
<dbReference type="EMBL" id="JQAX01000002">
    <property type="protein sequence ID" value="KRN32484.1"/>
    <property type="molecule type" value="Genomic_DNA"/>
</dbReference>
<name>A0A0R2G6Z0_9LACO</name>
<keyword evidence="1" id="KW-0812">Transmembrane</keyword>
<keyword evidence="1" id="KW-1133">Transmembrane helix</keyword>
<dbReference type="GO" id="GO:0000270">
    <property type="term" value="P:peptidoglycan metabolic process"/>
    <property type="evidence" value="ECO:0007669"/>
    <property type="project" value="TreeGrafter"/>
</dbReference>
<evidence type="ECO:0000313" key="3">
    <source>
        <dbReference type="EMBL" id="KRN32484.1"/>
    </source>
</evidence>
<dbReference type="GO" id="GO:0043164">
    <property type="term" value="P:Gram-negative-bacterium-type cell wall biogenesis"/>
    <property type="evidence" value="ECO:0007669"/>
    <property type="project" value="TreeGrafter"/>
</dbReference>
<keyword evidence="1" id="KW-0472">Membrane</keyword>
<protein>
    <submittedName>
        <fullName evidence="3">Integral membrane protein</fullName>
    </submittedName>
</protein>
<dbReference type="InterPro" id="IPR014729">
    <property type="entry name" value="Rossmann-like_a/b/a_fold"/>
</dbReference>